<evidence type="ECO:0000256" key="2">
    <source>
        <dbReference type="SAM" id="Phobius"/>
    </source>
</evidence>
<dbReference type="EMBL" id="JAABOJ010000027">
    <property type="protein sequence ID" value="KAF3277756.1"/>
    <property type="molecule type" value="Genomic_DNA"/>
</dbReference>
<gene>
    <name evidence="3" type="ORF">TWF970_005009</name>
</gene>
<evidence type="ECO:0000313" key="4">
    <source>
        <dbReference type="Proteomes" id="UP000474640"/>
    </source>
</evidence>
<evidence type="ECO:0000256" key="1">
    <source>
        <dbReference type="SAM" id="MobiDB-lite"/>
    </source>
</evidence>
<feature type="transmembrane region" description="Helical" evidence="2">
    <location>
        <begin position="6"/>
        <end position="30"/>
    </location>
</feature>
<keyword evidence="2" id="KW-0812">Transmembrane</keyword>
<organism evidence="3 4">
    <name type="scientific">Orbilia oligospora</name>
    <name type="common">Nematode-trapping fungus</name>
    <name type="synonym">Arthrobotrys oligospora</name>
    <dbReference type="NCBI Taxonomy" id="2813651"/>
    <lineage>
        <taxon>Eukaryota</taxon>
        <taxon>Fungi</taxon>
        <taxon>Dikarya</taxon>
        <taxon>Ascomycota</taxon>
        <taxon>Pezizomycotina</taxon>
        <taxon>Orbiliomycetes</taxon>
        <taxon>Orbiliales</taxon>
        <taxon>Orbiliaceae</taxon>
        <taxon>Orbilia</taxon>
    </lineage>
</organism>
<name>A0A7C8R798_ORBOL</name>
<feature type="region of interest" description="Disordered" evidence="1">
    <location>
        <begin position="72"/>
        <end position="103"/>
    </location>
</feature>
<evidence type="ECO:0000313" key="3">
    <source>
        <dbReference type="EMBL" id="KAF3277756.1"/>
    </source>
</evidence>
<reference evidence="3 4" key="1">
    <citation type="submission" date="2020-01" db="EMBL/GenBank/DDBJ databases">
        <authorList>
            <person name="Palmer J.M."/>
        </authorList>
    </citation>
    <scope>NUCLEOTIDE SEQUENCE [LARGE SCALE GENOMIC DNA]</scope>
    <source>
        <strain evidence="3 4">TWF970</strain>
    </source>
</reference>
<accession>A0A7C8R798</accession>
<proteinExistence type="predicted"/>
<dbReference type="Proteomes" id="UP000474640">
    <property type="component" value="Unassembled WGS sequence"/>
</dbReference>
<dbReference type="AlphaFoldDB" id="A0A7C8R798"/>
<sequence>MQYPVLPSIISPANCYLLLAYAGVLVSGVIKQIGMRLSQHGQARKGAKSSASPVRVQRVCATLHCGWLLLPPRRSRASQPGQGGIRVSKSKARQGCLQRTHPD</sequence>
<keyword evidence="2" id="KW-1133">Transmembrane helix</keyword>
<comment type="caution">
    <text evidence="3">The sequence shown here is derived from an EMBL/GenBank/DDBJ whole genome shotgun (WGS) entry which is preliminary data.</text>
</comment>
<protein>
    <submittedName>
        <fullName evidence="3">Uncharacterized protein</fullName>
    </submittedName>
</protein>
<keyword evidence="2" id="KW-0472">Membrane</keyword>